<feature type="chain" id="PRO_5016123805" evidence="3">
    <location>
        <begin position="25"/>
        <end position="433"/>
    </location>
</feature>
<keyword evidence="5" id="KW-1185">Reference proteome</keyword>
<keyword evidence="2" id="KW-0472">Membrane</keyword>
<dbReference type="PROSITE" id="PS51257">
    <property type="entry name" value="PROKAR_LIPOPROTEIN"/>
    <property type="match status" value="1"/>
</dbReference>
<accession>A0A2V3PNQ9</accession>
<dbReference type="PROSITE" id="PS50005">
    <property type="entry name" value="TPR"/>
    <property type="match status" value="1"/>
</dbReference>
<dbReference type="InterPro" id="IPR019734">
    <property type="entry name" value="TPR_rpt"/>
</dbReference>
<evidence type="ECO:0000256" key="3">
    <source>
        <dbReference type="SAM" id="SignalP"/>
    </source>
</evidence>
<dbReference type="InterPro" id="IPR011990">
    <property type="entry name" value="TPR-like_helical_dom_sf"/>
</dbReference>
<keyword evidence="3" id="KW-0732">Signal</keyword>
<protein>
    <submittedName>
        <fullName evidence="4">Tetratricopeptide repeat protein</fullName>
    </submittedName>
</protein>
<evidence type="ECO:0000313" key="5">
    <source>
        <dbReference type="Proteomes" id="UP000247973"/>
    </source>
</evidence>
<dbReference type="SMART" id="SM00028">
    <property type="entry name" value="TPR"/>
    <property type="match status" value="3"/>
</dbReference>
<evidence type="ECO:0000256" key="1">
    <source>
        <dbReference type="PROSITE-ProRule" id="PRU00339"/>
    </source>
</evidence>
<evidence type="ECO:0000256" key="2">
    <source>
        <dbReference type="SAM" id="Phobius"/>
    </source>
</evidence>
<dbReference type="InterPro" id="IPR024812">
    <property type="entry name" value="TPR_24"/>
</dbReference>
<feature type="signal peptide" evidence="3">
    <location>
        <begin position="1"/>
        <end position="24"/>
    </location>
</feature>
<keyword evidence="2" id="KW-1133">Transmembrane helix</keyword>
<keyword evidence="1" id="KW-0802">TPR repeat</keyword>
<dbReference type="SUPFAM" id="SSF48452">
    <property type="entry name" value="TPR-like"/>
    <property type="match status" value="1"/>
</dbReference>
<dbReference type="OrthoDB" id="693260at2"/>
<feature type="repeat" description="TPR" evidence="1">
    <location>
        <begin position="222"/>
        <end position="255"/>
    </location>
</feature>
<reference evidence="4 5" key="1">
    <citation type="submission" date="2018-03" db="EMBL/GenBank/DDBJ databases">
        <title>Genomic Encyclopedia of Archaeal and Bacterial Type Strains, Phase II (KMG-II): from individual species to whole genera.</title>
        <authorList>
            <person name="Goeker M."/>
        </authorList>
    </citation>
    <scope>NUCLEOTIDE SEQUENCE [LARGE SCALE GENOMIC DNA]</scope>
    <source>
        <strain evidence="4 5">DSM 100214</strain>
    </source>
</reference>
<organism evidence="4 5">
    <name type="scientific">Dysgonomonas alginatilytica</name>
    <dbReference type="NCBI Taxonomy" id="1605892"/>
    <lineage>
        <taxon>Bacteria</taxon>
        <taxon>Pseudomonadati</taxon>
        <taxon>Bacteroidota</taxon>
        <taxon>Bacteroidia</taxon>
        <taxon>Bacteroidales</taxon>
        <taxon>Dysgonomonadaceae</taxon>
        <taxon>Dysgonomonas</taxon>
    </lineage>
</organism>
<proteinExistence type="predicted"/>
<sequence length="433" mass="49706">MKISTHILLLLLLCLFISCKKENASVNLLRQAQNIVENKPNEALVLLDSIQNTENLDADSYMQYIVTKVDAKYKTKQEISGDTLIFEAQKYFDGSKNVEQAALADYYAGIVNRKINRYDKSLISFLKAGVNSAKTGNNRLSGKIFENIGFIYLEQGALDSAVLNYKKAVNYYILEKDSASTMRTTNQVGRCYEDLVKLDSAYVYFSNALQIAENINDEKYKSNITLNLGVIRFGMSEYDKAIAYFESVLSLEATTQERVRQTNIMLLNAFSLKNDLSSAKEFALKVEASIPDVTDMHTKEEMYAALTNYYKQTGNYKQALHFNELEKETIQQIAKEERPVELIKADTDFRVEQKDRIYGELQSDFYLFLLLSIAAAILISVFVVINYRQNKKDKEIFRSESEKYDLMRRHLEASNRDYDRIQAEIKDILEGNQ</sequence>
<feature type="transmembrane region" description="Helical" evidence="2">
    <location>
        <begin position="365"/>
        <end position="387"/>
    </location>
</feature>
<dbReference type="AlphaFoldDB" id="A0A2V3PNQ9"/>
<name>A0A2V3PNQ9_9BACT</name>
<comment type="caution">
    <text evidence="4">The sequence shown here is derived from an EMBL/GenBank/DDBJ whole genome shotgun (WGS) entry which is preliminary data.</text>
</comment>
<dbReference type="PANTHER" id="PTHR47050">
    <property type="entry name" value="TETRATRICOPEPTIDE REPEAT PROTEIN 24"/>
    <property type="match status" value="1"/>
</dbReference>
<keyword evidence="2" id="KW-0812">Transmembrane</keyword>
<dbReference type="Gene3D" id="1.25.40.10">
    <property type="entry name" value="Tetratricopeptide repeat domain"/>
    <property type="match status" value="2"/>
</dbReference>
<evidence type="ECO:0000313" key="4">
    <source>
        <dbReference type="EMBL" id="PXV62827.1"/>
    </source>
</evidence>
<dbReference type="PANTHER" id="PTHR47050:SF1">
    <property type="entry name" value="TETRATRICOPEPTIDE REPEAT PROTEIN 24-LIKE"/>
    <property type="match status" value="1"/>
</dbReference>
<dbReference type="EMBL" id="QICL01000017">
    <property type="protein sequence ID" value="PXV62827.1"/>
    <property type="molecule type" value="Genomic_DNA"/>
</dbReference>
<dbReference type="Pfam" id="PF13424">
    <property type="entry name" value="TPR_12"/>
    <property type="match status" value="1"/>
</dbReference>
<gene>
    <name evidence="4" type="ORF">CLV62_11743</name>
</gene>
<dbReference type="Proteomes" id="UP000247973">
    <property type="component" value="Unassembled WGS sequence"/>
</dbReference>
<dbReference type="RefSeq" id="WP_110311237.1">
    <property type="nucleotide sequence ID" value="NZ_QICL01000017.1"/>
</dbReference>